<dbReference type="InterPro" id="IPR044783">
    <property type="entry name" value="PHYL"/>
</dbReference>
<dbReference type="InterPro" id="IPR011012">
    <property type="entry name" value="Longin-like_dom_sf"/>
</dbReference>
<reference evidence="3 4" key="1">
    <citation type="journal article" date="2019" name="Nat. Plants">
        <title>Genome sequencing of Musa balbisiana reveals subgenome evolution and function divergence in polyploid bananas.</title>
        <authorList>
            <person name="Yao X."/>
        </authorList>
    </citation>
    <scope>NUCLEOTIDE SEQUENCE [LARGE SCALE GENOMIC DNA]</scope>
    <source>
        <strain evidence="4">cv. DH-PKW</strain>
        <tissue evidence="3">Leaves</tissue>
    </source>
</reference>
<proteinExistence type="predicted"/>
<keyword evidence="4" id="KW-1185">Reference proteome</keyword>
<evidence type="ECO:0000313" key="3">
    <source>
        <dbReference type="EMBL" id="THU71103.1"/>
    </source>
</evidence>
<accession>A0A4S8K825</accession>
<sequence length="300" mass="33435">MNSRRSKSVKLVSSHSQSIEVELGECSQMGSSIDNTVYCCIAKGNKILYSYNSKGHELETLAVLCLENAPAFHKWYFHSIGTRTFGFLTADGHTYFAIIDPSVGNLAILQFLEHIQDGFRKVAKNGFHDDLVPIVQRLIASLENMPRYAFSLDDNSEGTASSDGSTSTKAPLLGKNSGNHHDKKKMKDKVLQSDDVIEDHADRTVKIDMPPQTVGAMSLPRSLSSTRLRVQQAGRRLWCRHVKIVIATDIIICLILFGVWLAVCRGFHCVSDPMRRVLPHQLLLDVGVRRTTLMQPIMPS</sequence>
<name>A0A4S8K825_MUSBA</name>
<feature type="transmembrane region" description="Helical" evidence="2">
    <location>
        <begin position="244"/>
        <end position="263"/>
    </location>
</feature>
<feature type="region of interest" description="Disordered" evidence="1">
    <location>
        <begin position="159"/>
        <end position="190"/>
    </location>
</feature>
<dbReference type="PANTHER" id="PTHR47461">
    <property type="entry name" value="PHYTOLONGIN PHYL1.2"/>
    <property type="match status" value="1"/>
</dbReference>
<evidence type="ECO:0000256" key="1">
    <source>
        <dbReference type="SAM" id="MobiDB-lite"/>
    </source>
</evidence>
<keyword evidence="2" id="KW-0472">Membrane</keyword>
<dbReference type="GO" id="GO:0016020">
    <property type="term" value="C:membrane"/>
    <property type="evidence" value="ECO:0007669"/>
    <property type="project" value="InterPro"/>
</dbReference>
<dbReference type="PANTHER" id="PTHR47461:SF1">
    <property type="entry name" value="PHYTOLONGIN PHYL1.2"/>
    <property type="match status" value="1"/>
</dbReference>
<organism evidence="3 4">
    <name type="scientific">Musa balbisiana</name>
    <name type="common">Banana</name>
    <dbReference type="NCBI Taxonomy" id="52838"/>
    <lineage>
        <taxon>Eukaryota</taxon>
        <taxon>Viridiplantae</taxon>
        <taxon>Streptophyta</taxon>
        <taxon>Embryophyta</taxon>
        <taxon>Tracheophyta</taxon>
        <taxon>Spermatophyta</taxon>
        <taxon>Magnoliopsida</taxon>
        <taxon>Liliopsida</taxon>
        <taxon>Zingiberales</taxon>
        <taxon>Musaceae</taxon>
        <taxon>Musa</taxon>
    </lineage>
</organism>
<dbReference type="Proteomes" id="UP000317650">
    <property type="component" value="Chromosome 8"/>
</dbReference>
<gene>
    <name evidence="3" type="ORF">C4D60_Mb08t32020</name>
</gene>
<evidence type="ECO:0000313" key="4">
    <source>
        <dbReference type="Proteomes" id="UP000317650"/>
    </source>
</evidence>
<comment type="caution">
    <text evidence="3">The sequence shown here is derived from an EMBL/GenBank/DDBJ whole genome shotgun (WGS) entry which is preliminary data.</text>
</comment>
<evidence type="ECO:0000256" key="2">
    <source>
        <dbReference type="SAM" id="Phobius"/>
    </source>
</evidence>
<dbReference type="AlphaFoldDB" id="A0A4S8K825"/>
<feature type="compositionally biased region" description="Polar residues" evidence="1">
    <location>
        <begin position="159"/>
        <end position="169"/>
    </location>
</feature>
<evidence type="ECO:0008006" key="5">
    <source>
        <dbReference type="Google" id="ProtNLM"/>
    </source>
</evidence>
<dbReference type="EMBL" id="PYDT01000002">
    <property type="protein sequence ID" value="THU71103.1"/>
    <property type="molecule type" value="Genomic_DNA"/>
</dbReference>
<dbReference type="STRING" id="52838.A0A4S8K825"/>
<dbReference type="Gene3D" id="3.30.450.50">
    <property type="entry name" value="Longin domain"/>
    <property type="match status" value="1"/>
</dbReference>
<dbReference type="SUPFAM" id="SSF64356">
    <property type="entry name" value="SNARE-like"/>
    <property type="match status" value="1"/>
</dbReference>
<protein>
    <recommendedName>
        <fullName evidence="5">Longin domain-containing protein</fullName>
    </recommendedName>
</protein>
<keyword evidence="2" id="KW-0812">Transmembrane</keyword>
<keyword evidence="2" id="KW-1133">Transmembrane helix</keyword>